<reference evidence="3" key="2">
    <citation type="submission" date="2020-09" db="EMBL/GenBank/DDBJ databases">
        <authorList>
            <person name="Sun Q."/>
            <person name="Zhou Y."/>
        </authorList>
    </citation>
    <scope>NUCLEOTIDE SEQUENCE</scope>
    <source>
        <strain evidence="3">CGMCC 4.7308</strain>
    </source>
</reference>
<feature type="region of interest" description="Disordered" evidence="1">
    <location>
        <begin position="596"/>
        <end position="789"/>
    </location>
</feature>
<feature type="region of interest" description="Disordered" evidence="1">
    <location>
        <begin position="488"/>
        <end position="566"/>
    </location>
</feature>
<evidence type="ECO:0000313" key="4">
    <source>
        <dbReference type="Proteomes" id="UP000655208"/>
    </source>
</evidence>
<feature type="transmembrane region" description="Helical" evidence="2">
    <location>
        <begin position="356"/>
        <end position="380"/>
    </location>
</feature>
<dbReference type="AlphaFoldDB" id="A0A917TAS5"/>
<dbReference type="Proteomes" id="UP000655208">
    <property type="component" value="Unassembled WGS sequence"/>
</dbReference>
<feature type="compositionally biased region" description="Low complexity" evidence="1">
    <location>
        <begin position="663"/>
        <end position="688"/>
    </location>
</feature>
<evidence type="ECO:0000256" key="2">
    <source>
        <dbReference type="SAM" id="Phobius"/>
    </source>
</evidence>
<gene>
    <name evidence="3" type="ORF">GCM10011594_39920</name>
</gene>
<comment type="caution">
    <text evidence="3">The sequence shown here is derived from an EMBL/GenBank/DDBJ whole genome shotgun (WGS) entry which is preliminary data.</text>
</comment>
<sequence length="789" mass="81480">MVGFFSVGQGVAAHADGLIVGPDLGSAGGQTVFERLDPSAFTVPIQLSDSHHGAPWIEESMWNLLHALESVVLILLASIARGAIVCMQWLLNLTLYADNRIEIDAAVRQVAVQVFWPLFGSTLAIAGFAAYARMKRSGGGSLFSDGAWIIAASIFAASFALAPSASLTTLDDARTSITTAALTGYSSVSSAGQSAAGFPAVQLPNDLPGATRKLSDAMFNTYVVTPWCYVAFNSADICKDVGKDYLTQDQRWQDLSERLAGKNGGNSNDATGQYCPNELNAQCDWIRGQSFGRAGAVIFVAVVTLPLVAMLIALVVFGLMAVIGFLLLILLGLFFLLTWMIPGRPREIGVRWLEELLGALFQAVIITAVIGAVMVLSSILNLGVGRYGFFVVGMFNLAVFITGVRMRGRLENVVGLGAGAGASPFSSYMAMRGLGAMGRQALKLTKGSARAGVSAAPVLVGAGLGMGRAAGQAAAGLGRLYGQGLRALAPLDNRPPPTPTTVATPYRRPGGPAGPGRRVVEPVRARAPRQLPPTAGDAATGRGRQLPPAGPAPVEVVPTGSGDGEGRRFVAGEPATRRSFAAETRTVDGAAVVEEQRPGFVASPPRQGRPARRVVEHSAPSSSPTGARATNEAITAGRAGGRGPGPVTTRELKPLANTPPPAAGKRAAGPSSRQGTPPAAAGAATTPPARRRGDAATVAGPSLRVESPRRLPPLAHTPPPHRGTGDTTGQGSTAAASGPNSAARLSKPQDSGPARPPRAGFAAPPQRTRPQAGSPRSPDQDGQQRGSRG</sequence>
<keyword evidence="2" id="KW-0472">Membrane</keyword>
<accession>A0A917TAS5</accession>
<feature type="compositionally biased region" description="Polar residues" evidence="1">
    <location>
        <begin position="780"/>
        <end position="789"/>
    </location>
</feature>
<dbReference type="EMBL" id="BMNA01000015">
    <property type="protein sequence ID" value="GGM15888.1"/>
    <property type="molecule type" value="Genomic_DNA"/>
</dbReference>
<feature type="compositionally biased region" description="Low complexity" evidence="1">
    <location>
        <begin position="500"/>
        <end position="510"/>
    </location>
</feature>
<reference evidence="3" key="1">
    <citation type="journal article" date="2014" name="Int. J. Syst. Evol. Microbiol.">
        <title>Complete genome sequence of Corynebacterium casei LMG S-19264T (=DSM 44701T), isolated from a smear-ripened cheese.</title>
        <authorList>
            <consortium name="US DOE Joint Genome Institute (JGI-PGF)"/>
            <person name="Walter F."/>
            <person name="Albersmeier A."/>
            <person name="Kalinowski J."/>
            <person name="Ruckert C."/>
        </authorList>
    </citation>
    <scope>NUCLEOTIDE SEQUENCE</scope>
    <source>
        <strain evidence="3">CGMCC 4.7308</strain>
    </source>
</reference>
<evidence type="ECO:0000313" key="3">
    <source>
        <dbReference type="EMBL" id="GGM15888.1"/>
    </source>
</evidence>
<feature type="transmembrane region" description="Helical" evidence="2">
    <location>
        <begin position="71"/>
        <end position="93"/>
    </location>
</feature>
<evidence type="ECO:0008006" key="5">
    <source>
        <dbReference type="Google" id="ProtNLM"/>
    </source>
</evidence>
<keyword evidence="2" id="KW-0812">Transmembrane</keyword>
<feature type="transmembrane region" description="Helical" evidence="2">
    <location>
        <begin position="386"/>
        <end position="404"/>
    </location>
</feature>
<protein>
    <recommendedName>
        <fullName evidence="5">TrbL/VirB6 plasmid conjugal transfer protein</fullName>
    </recommendedName>
</protein>
<name>A0A917TAS5_9ACTN</name>
<feature type="transmembrane region" description="Helical" evidence="2">
    <location>
        <begin position="114"/>
        <end position="134"/>
    </location>
</feature>
<feature type="compositionally biased region" description="Polar residues" evidence="1">
    <location>
        <begin position="725"/>
        <end position="740"/>
    </location>
</feature>
<feature type="transmembrane region" description="Helical" evidence="2">
    <location>
        <begin position="146"/>
        <end position="167"/>
    </location>
</feature>
<evidence type="ECO:0000256" key="1">
    <source>
        <dbReference type="SAM" id="MobiDB-lite"/>
    </source>
</evidence>
<keyword evidence="2" id="KW-1133">Transmembrane helix</keyword>
<keyword evidence="4" id="KW-1185">Reference proteome</keyword>
<organism evidence="3 4">
    <name type="scientific">Nakamurella endophytica</name>
    <dbReference type="NCBI Taxonomy" id="1748367"/>
    <lineage>
        <taxon>Bacteria</taxon>
        <taxon>Bacillati</taxon>
        <taxon>Actinomycetota</taxon>
        <taxon>Actinomycetes</taxon>
        <taxon>Nakamurellales</taxon>
        <taxon>Nakamurellaceae</taxon>
        <taxon>Nakamurella</taxon>
    </lineage>
</organism>
<feature type="transmembrane region" description="Helical" evidence="2">
    <location>
        <begin position="296"/>
        <end position="317"/>
    </location>
</feature>
<feature type="transmembrane region" description="Helical" evidence="2">
    <location>
        <begin position="323"/>
        <end position="344"/>
    </location>
</feature>
<proteinExistence type="predicted"/>